<keyword evidence="3" id="KW-1185">Reference proteome</keyword>
<proteinExistence type="predicted"/>
<evidence type="ECO:0000256" key="1">
    <source>
        <dbReference type="SAM" id="Phobius"/>
    </source>
</evidence>
<protein>
    <submittedName>
        <fullName evidence="2">Uncharacterized protein</fullName>
    </submittedName>
</protein>
<comment type="caution">
    <text evidence="2">The sequence shown here is derived from an EMBL/GenBank/DDBJ whole genome shotgun (WGS) entry which is preliminary data.</text>
</comment>
<feature type="transmembrane region" description="Helical" evidence="1">
    <location>
        <begin position="26"/>
        <end position="46"/>
    </location>
</feature>
<sequence length="50" mass="5493">MQHSLTQGPITKNILLFALPLGVTGIWLSVPIGWALADAIGIGYYLKKRR</sequence>
<evidence type="ECO:0000313" key="2">
    <source>
        <dbReference type="EMBL" id="MCC2212276.1"/>
    </source>
</evidence>
<name>A0ABS8FCW1_9FIRM</name>
<dbReference type="RefSeq" id="WP_227622099.1">
    <property type="nucleotide sequence ID" value="NZ_JAJEQO010000002.1"/>
</dbReference>
<gene>
    <name evidence="2" type="ORF">LKD34_01935</name>
</gene>
<keyword evidence="1" id="KW-1133">Transmembrane helix</keyword>
<accession>A0ABS8FCW1</accession>
<dbReference type="EMBL" id="JAJEQO010000002">
    <property type="protein sequence ID" value="MCC2212276.1"/>
    <property type="molecule type" value="Genomic_DNA"/>
</dbReference>
<dbReference type="Proteomes" id="UP001199236">
    <property type="component" value="Unassembled WGS sequence"/>
</dbReference>
<organism evidence="2 3">
    <name type="scientific">Faecalibacterium hominis</name>
    <name type="common">ex Afrizal et al. 2022</name>
    <dbReference type="NCBI Taxonomy" id="2881265"/>
    <lineage>
        <taxon>Bacteria</taxon>
        <taxon>Bacillati</taxon>
        <taxon>Bacillota</taxon>
        <taxon>Clostridia</taxon>
        <taxon>Eubacteriales</taxon>
        <taxon>Oscillospiraceae</taxon>
        <taxon>Faecalibacterium</taxon>
    </lineage>
</organism>
<reference evidence="2 3" key="1">
    <citation type="submission" date="2021-10" db="EMBL/GenBank/DDBJ databases">
        <title>Anaerobic single-cell dispensing facilitates the cultivation of human gut bacteria.</title>
        <authorList>
            <person name="Afrizal A."/>
        </authorList>
    </citation>
    <scope>NUCLEOTIDE SEQUENCE [LARGE SCALE GENOMIC DNA]</scope>
    <source>
        <strain evidence="2 3">CLA-AA-H223</strain>
    </source>
</reference>
<keyword evidence="1" id="KW-0812">Transmembrane</keyword>
<evidence type="ECO:0000313" key="3">
    <source>
        <dbReference type="Proteomes" id="UP001199236"/>
    </source>
</evidence>
<keyword evidence="1" id="KW-0472">Membrane</keyword>